<evidence type="ECO:0000313" key="2">
    <source>
        <dbReference type="WBParaSite" id="mrna-Wban_04696"/>
    </source>
</evidence>
<dbReference type="Proteomes" id="UP000093561">
    <property type="component" value="Unassembled WGS sequence"/>
</dbReference>
<organism evidence="1 2">
    <name type="scientific">Wuchereria bancrofti</name>
    <dbReference type="NCBI Taxonomy" id="6293"/>
    <lineage>
        <taxon>Eukaryota</taxon>
        <taxon>Metazoa</taxon>
        <taxon>Ecdysozoa</taxon>
        <taxon>Nematoda</taxon>
        <taxon>Chromadorea</taxon>
        <taxon>Rhabditida</taxon>
        <taxon>Spirurina</taxon>
        <taxon>Spiruromorpha</taxon>
        <taxon>Filarioidea</taxon>
        <taxon>Onchocercidae</taxon>
        <taxon>Wuchereria</taxon>
    </lineage>
</organism>
<reference evidence="1" key="1">
    <citation type="submission" date="2015-03" db="EMBL/GenBank/DDBJ databases">
        <title>Wuchereria bancrofti Genome Sequencing Papua New Guinea Strain.</title>
        <authorList>
            <person name="Small S.T."/>
            <person name="Serre D."/>
            <person name="Zimmerman P.A."/>
        </authorList>
    </citation>
    <scope>NUCLEOTIDE SEQUENCE [LARGE SCALE GENOMIC DNA]</scope>
    <source>
        <strain evidence="1">pt0022</strain>
    </source>
</reference>
<protein>
    <submittedName>
        <fullName evidence="2">Uncharacterized protein</fullName>
    </submittedName>
</protein>
<name>A0AAF5PSJ8_WUCBA</name>
<accession>A0AAF5PSJ8</accession>
<sequence>MIELEIHLNKFGMQAFIRNQDLPQSNPQTTMILLVKRN</sequence>
<dbReference type="WBParaSite" id="mrna-Wban_04696">
    <property type="protein sequence ID" value="mrna-Wban_04696"/>
    <property type="gene ID" value="Wban_04696"/>
</dbReference>
<dbReference type="AlphaFoldDB" id="A0AAF5PSJ8"/>
<reference evidence="2" key="3">
    <citation type="submission" date="2024-02" db="UniProtKB">
        <authorList>
            <consortium name="WormBaseParasite"/>
        </authorList>
    </citation>
    <scope>IDENTIFICATION</scope>
    <source>
        <strain evidence="2">pt0022</strain>
    </source>
</reference>
<proteinExistence type="predicted"/>
<reference evidence="1" key="2">
    <citation type="journal article" date="2016" name="Mol. Ecol.">
        <title>Population genomics of the filarial nematode parasite Wuchereria bancrofti from mosquitoes.</title>
        <authorList>
            <person name="Small S.T."/>
            <person name="Reimer L.J."/>
            <person name="Tisch D.J."/>
            <person name="King C.L."/>
            <person name="Christensen B.M."/>
            <person name="Siba P.M."/>
            <person name="Kazura J.W."/>
            <person name="Serre D."/>
            <person name="Zimmerman P.A."/>
        </authorList>
    </citation>
    <scope>NUCLEOTIDE SEQUENCE</scope>
    <source>
        <strain evidence="1">pt0022</strain>
    </source>
</reference>
<evidence type="ECO:0000313" key="1">
    <source>
        <dbReference type="Proteomes" id="UP000093561"/>
    </source>
</evidence>